<reference evidence="4" key="2">
    <citation type="submission" date="2022-03" db="EMBL/GenBank/DDBJ databases">
        <title>Draft title - Genomic analysis of global carrot germplasm unveils the trajectory of domestication and the origin of high carotenoid orange carrot.</title>
        <authorList>
            <person name="Iorizzo M."/>
            <person name="Ellison S."/>
            <person name="Senalik D."/>
            <person name="Macko-Podgorni A."/>
            <person name="Grzebelus D."/>
            <person name="Bostan H."/>
            <person name="Rolling W."/>
            <person name="Curaba J."/>
            <person name="Simon P."/>
        </authorList>
    </citation>
    <scope>NUCLEOTIDE SEQUENCE</scope>
    <source>
        <tissue evidence="4">Leaf</tissue>
    </source>
</reference>
<dbReference type="AlphaFoldDB" id="A0AAF0XVW7"/>
<sequence length="242" mass="28202">MREWFYPGSKIILTTRNVALLEAHEPCTRHDVQTLNLMDSLELFSWHAFGDSLPPEHYKEHSKRILEQCQGLPLALKVIGASLHGKKVDVWKSAIEKLEVIPHSNVQKILRISYDSLQDDHDRDLFLEIACFYNGEAKSWVVGVLDECNYYTIIGIENLIDRCLLKIENEKLRMHHSIQSMGREIICQQSRREPGKRSRLWYYKDSLEVLANEMVRCETFLSGNCKYSCIAYFSFLPGVWSY</sequence>
<dbReference type="PANTHER" id="PTHR11017">
    <property type="entry name" value="LEUCINE-RICH REPEAT-CONTAINING PROTEIN"/>
    <property type="match status" value="1"/>
</dbReference>
<evidence type="ECO:0000259" key="3">
    <source>
        <dbReference type="Pfam" id="PF23282"/>
    </source>
</evidence>
<gene>
    <name evidence="4" type="ORF">DCAR_0934495</name>
</gene>
<dbReference type="GO" id="GO:0006952">
    <property type="term" value="P:defense response"/>
    <property type="evidence" value="ECO:0007669"/>
    <property type="project" value="InterPro"/>
</dbReference>
<dbReference type="Proteomes" id="UP000077755">
    <property type="component" value="Chromosome 9"/>
</dbReference>
<keyword evidence="1" id="KW-0433">Leucine-rich repeat</keyword>
<dbReference type="EMBL" id="CP093351">
    <property type="protein sequence ID" value="WOH14965.1"/>
    <property type="molecule type" value="Genomic_DNA"/>
</dbReference>
<evidence type="ECO:0000256" key="2">
    <source>
        <dbReference type="ARBA" id="ARBA00022737"/>
    </source>
</evidence>
<dbReference type="InterPro" id="IPR027417">
    <property type="entry name" value="P-loop_NTPase"/>
</dbReference>
<dbReference type="InterPro" id="IPR042197">
    <property type="entry name" value="Apaf_helical"/>
</dbReference>
<evidence type="ECO:0000313" key="5">
    <source>
        <dbReference type="Proteomes" id="UP000077755"/>
    </source>
</evidence>
<reference evidence="4" key="1">
    <citation type="journal article" date="2016" name="Nat. Genet.">
        <title>A high-quality carrot genome assembly provides new insights into carotenoid accumulation and asterid genome evolution.</title>
        <authorList>
            <person name="Iorizzo M."/>
            <person name="Ellison S."/>
            <person name="Senalik D."/>
            <person name="Zeng P."/>
            <person name="Satapoomin P."/>
            <person name="Huang J."/>
            <person name="Bowman M."/>
            <person name="Iovene M."/>
            <person name="Sanseverino W."/>
            <person name="Cavagnaro P."/>
            <person name="Yildiz M."/>
            <person name="Macko-Podgorni A."/>
            <person name="Moranska E."/>
            <person name="Grzebelus E."/>
            <person name="Grzebelus D."/>
            <person name="Ashrafi H."/>
            <person name="Zheng Z."/>
            <person name="Cheng S."/>
            <person name="Spooner D."/>
            <person name="Van Deynze A."/>
            <person name="Simon P."/>
        </authorList>
    </citation>
    <scope>NUCLEOTIDE SEQUENCE</scope>
    <source>
        <tissue evidence="4">Leaf</tissue>
    </source>
</reference>
<keyword evidence="5" id="KW-1185">Reference proteome</keyword>
<keyword evidence="2" id="KW-0677">Repeat</keyword>
<protein>
    <recommendedName>
        <fullName evidence="3">Disease resistance protein Roq1-like winged-helix domain-containing protein</fullName>
    </recommendedName>
</protein>
<dbReference type="SUPFAM" id="SSF46785">
    <property type="entry name" value="Winged helix' DNA-binding domain"/>
    <property type="match status" value="1"/>
</dbReference>
<dbReference type="InterPro" id="IPR044974">
    <property type="entry name" value="Disease_R_plants"/>
</dbReference>
<accession>A0AAF0XVW7</accession>
<organism evidence="4 5">
    <name type="scientific">Daucus carota subsp. sativus</name>
    <name type="common">Carrot</name>
    <dbReference type="NCBI Taxonomy" id="79200"/>
    <lineage>
        <taxon>Eukaryota</taxon>
        <taxon>Viridiplantae</taxon>
        <taxon>Streptophyta</taxon>
        <taxon>Embryophyta</taxon>
        <taxon>Tracheophyta</taxon>
        <taxon>Spermatophyta</taxon>
        <taxon>Magnoliopsida</taxon>
        <taxon>eudicotyledons</taxon>
        <taxon>Gunneridae</taxon>
        <taxon>Pentapetalae</taxon>
        <taxon>asterids</taxon>
        <taxon>campanulids</taxon>
        <taxon>Apiales</taxon>
        <taxon>Apiaceae</taxon>
        <taxon>Apioideae</taxon>
        <taxon>Scandiceae</taxon>
        <taxon>Daucinae</taxon>
        <taxon>Daucus</taxon>
        <taxon>Daucus sect. Daucus</taxon>
    </lineage>
</organism>
<dbReference type="Gene3D" id="1.10.8.430">
    <property type="entry name" value="Helical domain of apoptotic protease-activating factors"/>
    <property type="match status" value="1"/>
</dbReference>
<feature type="domain" description="Disease resistance protein Roq1-like winged-helix" evidence="3">
    <location>
        <begin position="120"/>
        <end position="190"/>
    </location>
</feature>
<dbReference type="PANTHER" id="PTHR11017:SF563">
    <property type="entry name" value="TMV RESISTANCE PROTEIN N-LIKE"/>
    <property type="match status" value="1"/>
</dbReference>
<proteinExistence type="predicted"/>
<name>A0AAF0XVW7_DAUCS</name>
<dbReference type="GO" id="GO:0043531">
    <property type="term" value="F:ADP binding"/>
    <property type="evidence" value="ECO:0007669"/>
    <property type="project" value="InterPro"/>
</dbReference>
<dbReference type="Pfam" id="PF23282">
    <property type="entry name" value="WHD_ROQ1"/>
    <property type="match status" value="1"/>
</dbReference>
<dbReference type="InterPro" id="IPR036390">
    <property type="entry name" value="WH_DNA-bd_sf"/>
</dbReference>
<dbReference type="SUPFAM" id="SSF52540">
    <property type="entry name" value="P-loop containing nucleoside triphosphate hydrolases"/>
    <property type="match status" value="1"/>
</dbReference>
<evidence type="ECO:0000313" key="4">
    <source>
        <dbReference type="EMBL" id="WOH14965.1"/>
    </source>
</evidence>
<evidence type="ECO:0000256" key="1">
    <source>
        <dbReference type="ARBA" id="ARBA00022614"/>
    </source>
</evidence>
<dbReference type="InterPro" id="IPR058192">
    <property type="entry name" value="WHD_ROQ1-like"/>
</dbReference>